<gene>
    <name evidence="2" type="ORF">AVEN_96814_1</name>
</gene>
<reference evidence="2 3" key="1">
    <citation type="journal article" date="2019" name="Sci. Rep.">
        <title>Orb-weaving spider Araneus ventricosus genome elucidates the spidroin gene catalogue.</title>
        <authorList>
            <person name="Kono N."/>
            <person name="Nakamura H."/>
            <person name="Ohtoshi R."/>
            <person name="Moran D.A.P."/>
            <person name="Shinohara A."/>
            <person name="Yoshida Y."/>
            <person name="Fujiwara M."/>
            <person name="Mori M."/>
            <person name="Tomita M."/>
            <person name="Arakawa K."/>
        </authorList>
    </citation>
    <scope>NUCLEOTIDE SEQUENCE [LARGE SCALE GENOMIC DNA]</scope>
</reference>
<name>A0A4Y2M672_ARAVE</name>
<evidence type="ECO:0000313" key="2">
    <source>
        <dbReference type="EMBL" id="GBN22189.1"/>
    </source>
</evidence>
<evidence type="ECO:0000313" key="3">
    <source>
        <dbReference type="Proteomes" id="UP000499080"/>
    </source>
</evidence>
<comment type="caution">
    <text evidence="2">The sequence shown here is derived from an EMBL/GenBank/DDBJ whole genome shotgun (WGS) entry which is preliminary data.</text>
</comment>
<keyword evidence="3" id="KW-1185">Reference proteome</keyword>
<dbReference type="EMBL" id="BGPR01006832">
    <property type="protein sequence ID" value="GBN22189.1"/>
    <property type="molecule type" value="Genomic_DNA"/>
</dbReference>
<evidence type="ECO:0000256" key="1">
    <source>
        <dbReference type="SAM" id="MobiDB-lite"/>
    </source>
</evidence>
<proteinExistence type="predicted"/>
<dbReference type="OrthoDB" id="10030726at2759"/>
<sequence length="86" mass="9672">MESDISRKVLTTENPWSSSEIQKAQLEDHAPILEKKLNSEDRPSWQEIAPESPATKRCWVLWDSLHLKDGVLYRTGSTLPALPGAS</sequence>
<dbReference type="Proteomes" id="UP000499080">
    <property type="component" value="Unassembled WGS sequence"/>
</dbReference>
<feature type="compositionally biased region" description="Polar residues" evidence="1">
    <location>
        <begin position="9"/>
        <end position="22"/>
    </location>
</feature>
<dbReference type="AlphaFoldDB" id="A0A4Y2M672"/>
<organism evidence="2 3">
    <name type="scientific">Araneus ventricosus</name>
    <name type="common">Orbweaver spider</name>
    <name type="synonym">Epeira ventricosa</name>
    <dbReference type="NCBI Taxonomy" id="182803"/>
    <lineage>
        <taxon>Eukaryota</taxon>
        <taxon>Metazoa</taxon>
        <taxon>Ecdysozoa</taxon>
        <taxon>Arthropoda</taxon>
        <taxon>Chelicerata</taxon>
        <taxon>Arachnida</taxon>
        <taxon>Araneae</taxon>
        <taxon>Araneomorphae</taxon>
        <taxon>Entelegynae</taxon>
        <taxon>Araneoidea</taxon>
        <taxon>Araneidae</taxon>
        <taxon>Araneus</taxon>
    </lineage>
</organism>
<accession>A0A4Y2M672</accession>
<protein>
    <submittedName>
        <fullName evidence="2">Uncharacterized protein</fullName>
    </submittedName>
</protein>
<feature type="region of interest" description="Disordered" evidence="1">
    <location>
        <begin position="1"/>
        <end position="22"/>
    </location>
</feature>